<keyword evidence="3" id="KW-0472">Membrane</keyword>
<keyword evidence="1" id="KW-0813">Transport</keyword>
<dbReference type="STRING" id="554065.E1ZGN7"/>
<keyword evidence="6" id="KW-1185">Reference proteome</keyword>
<dbReference type="Proteomes" id="UP000008141">
    <property type="component" value="Unassembled WGS sequence"/>
</dbReference>
<sequence>MSNVTDVLLRGQAIYKKYEKYDTNAAVREKTDDPFADEFNMVLDKVQDLQLRSDETAQEKNRALKAALNADLRKTKATLLEQAIPLLEKMARKGKGLTPEMIQARQAQVAELKQTIEEISDGAHSARKPQRAFTNSGPRSGEVTISPMDMDGRYQSKDYYTHTEQTKAFQGEWEETKQRQDQQLEHIETGLGHLKEIGEAMNEELQRHDILINEVDEKMDKVTKELQTNNMRLKGLVTKMRSTRNFVVDIVLICILLAIGLYLYNFLK</sequence>
<evidence type="ECO:0000256" key="3">
    <source>
        <dbReference type="SAM" id="Phobius"/>
    </source>
</evidence>
<dbReference type="PROSITE" id="PS50192">
    <property type="entry name" value="T_SNARE"/>
    <property type="match status" value="1"/>
</dbReference>
<dbReference type="SUPFAM" id="SSF58038">
    <property type="entry name" value="SNARE fusion complex"/>
    <property type="match status" value="1"/>
</dbReference>
<keyword evidence="3" id="KW-1133">Transmembrane helix</keyword>
<dbReference type="OMA" id="KQSGGWA"/>
<evidence type="ECO:0000313" key="6">
    <source>
        <dbReference type="Proteomes" id="UP000008141"/>
    </source>
</evidence>
<protein>
    <recommendedName>
        <fullName evidence="4">t-SNARE coiled-coil homology domain-containing protein</fullName>
    </recommendedName>
</protein>
<name>E1ZGN7_CHLVA</name>
<dbReference type="FunCoup" id="E1ZGN7">
    <property type="interactions" value="842"/>
</dbReference>
<dbReference type="GO" id="GO:0015031">
    <property type="term" value="P:protein transport"/>
    <property type="evidence" value="ECO:0007669"/>
    <property type="project" value="UniProtKB-KW"/>
</dbReference>
<dbReference type="GeneID" id="17354446"/>
<dbReference type="KEGG" id="cvr:CHLNCDRAFT_134743"/>
<accession>E1ZGN7</accession>
<dbReference type="CDD" id="cd15841">
    <property type="entry name" value="SNARE_Qc"/>
    <property type="match status" value="1"/>
</dbReference>
<dbReference type="OrthoDB" id="29755at2759"/>
<dbReference type="RefSeq" id="XP_005846890.1">
    <property type="nucleotide sequence ID" value="XM_005846828.1"/>
</dbReference>
<dbReference type="Gene3D" id="1.20.5.110">
    <property type="match status" value="1"/>
</dbReference>
<evidence type="ECO:0000259" key="4">
    <source>
        <dbReference type="PROSITE" id="PS50192"/>
    </source>
</evidence>
<evidence type="ECO:0000256" key="1">
    <source>
        <dbReference type="ARBA" id="ARBA00022927"/>
    </source>
</evidence>
<reference evidence="5 6" key="1">
    <citation type="journal article" date="2010" name="Plant Cell">
        <title>The Chlorella variabilis NC64A genome reveals adaptation to photosymbiosis, coevolution with viruses, and cryptic sex.</title>
        <authorList>
            <person name="Blanc G."/>
            <person name="Duncan G."/>
            <person name="Agarkova I."/>
            <person name="Borodovsky M."/>
            <person name="Gurnon J."/>
            <person name="Kuo A."/>
            <person name="Lindquist E."/>
            <person name="Lucas S."/>
            <person name="Pangilinan J."/>
            <person name="Polle J."/>
            <person name="Salamov A."/>
            <person name="Terry A."/>
            <person name="Yamada T."/>
            <person name="Dunigan D.D."/>
            <person name="Grigoriev I.V."/>
            <person name="Claverie J.M."/>
            <person name="Van Etten J.L."/>
        </authorList>
    </citation>
    <scope>NUCLEOTIDE SEQUENCE [LARGE SCALE GENOMIC DNA]</scope>
    <source>
        <strain evidence="5 6">NC64A</strain>
    </source>
</reference>
<dbReference type="EMBL" id="GL433846">
    <property type="protein sequence ID" value="EFN54788.1"/>
    <property type="molecule type" value="Genomic_DNA"/>
</dbReference>
<dbReference type="AlphaFoldDB" id="E1ZGN7"/>
<gene>
    <name evidence="5" type="ORF">CHLNCDRAFT_134743</name>
</gene>
<evidence type="ECO:0000256" key="2">
    <source>
        <dbReference type="SAM" id="MobiDB-lite"/>
    </source>
</evidence>
<feature type="domain" description="T-SNARE coiled-coil homology" evidence="4">
    <location>
        <begin position="174"/>
        <end position="236"/>
    </location>
</feature>
<dbReference type="InParanoid" id="E1ZGN7"/>
<proteinExistence type="predicted"/>
<evidence type="ECO:0000313" key="5">
    <source>
        <dbReference type="EMBL" id="EFN54788.1"/>
    </source>
</evidence>
<feature type="transmembrane region" description="Helical" evidence="3">
    <location>
        <begin position="246"/>
        <end position="267"/>
    </location>
</feature>
<dbReference type="eggNOG" id="ENOG502QS7N">
    <property type="taxonomic scope" value="Eukaryota"/>
</dbReference>
<organism evidence="6">
    <name type="scientific">Chlorella variabilis</name>
    <name type="common">Green alga</name>
    <dbReference type="NCBI Taxonomy" id="554065"/>
    <lineage>
        <taxon>Eukaryota</taxon>
        <taxon>Viridiplantae</taxon>
        <taxon>Chlorophyta</taxon>
        <taxon>core chlorophytes</taxon>
        <taxon>Trebouxiophyceae</taxon>
        <taxon>Chlorellales</taxon>
        <taxon>Chlorellaceae</taxon>
        <taxon>Chlorella clade</taxon>
        <taxon>Chlorella</taxon>
    </lineage>
</organism>
<feature type="region of interest" description="Disordered" evidence="2">
    <location>
        <begin position="121"/>
        <end position="150"/>
    </location>
</feature>
<keyword evidence="1" id="KW-0653">Protein transport</keyword>
<keyword evidence="3" id="KW-0812">Transmembrane</keyword>
<dbReference type="InterPro" id="IPR000727">
    <property type="entry name" value="T_SNARE_dom"/>
</dbReference>